<dbReference type="AlphaFoldDB" id="A0A5R9KMK6"/>
<organism evidence="1 2">
    <name type="scientific">Dyadobacter sediminis</name>
    <dbReference type="NCBI Taxonomy" id="1493691"/>
    <lineage>
        <taxon>Bacteria</taxon>
        <taxon>Pseudomonadati</taxon>
        <taxon>Bacteroidota</taxon>
        <taxon>Cytophagia</taxon>
        <taxon>Cytophagales</taxon>
        <taxon>Spirosomataceae</taxon>
        <taxon>Dyadobacter</taxon>
    </lineage>
</organism>
<dbReference type="RefSeq" id="WP_138279353.1">
    <property type="nucleotide sequence ID" value="NZ_BMGE01000020.1"/>
</dbReference>
<proteinExistence type="predicted"/>
<accession>A0A5R9KMK6</accession>
<sequence>MDLSLTETPYIKLRRLHCEQFIALLTNEIEARHLLFYQHRQERSNFKNGFSYREIAMVIKWQISELMEFNAISSDKKNRLKQQQWQELQLLNATSYLEQMEK</sequence>
<gene>
    <name evidence="1" type="ORF">FEM55_00375</name>
</gene>
<comment type="caution">
    <text evidence="1">The sequence shown here is derived from an EMBL/GenBank/DDBJ whole genome shotgun (WGS) entry which is preliminary data.</text>
</comment>
<reference evidence="1 2" key="1">
    <citation type="submission" date="2019-05" db="EMBL/GenBank/DDBJ databases">
        <authorList>
            <person name="Qu J.-H."/>
        </authorList>
    </citation>
    <scope>NUCLEOTIDE SEQUENCE [LARGE SCALE GENOMIC DNA]</scope>
    <source>
        <strain evidence="1 2">Z12</strain>
    </source>
</reference>
<evidence type="ECO:0000313" key="1">
    <source>
        <dbReference type="EMBL" id="TLU97462.1"/>
    </source>
</evidence>
<dbReference type="EMBL" id="VCEI01000003">
    <property type="protein sequence ID" value="TLU97462.1"/>
    <property type="molecule type" value="Genomic_DNA"/>
</dbReference>
<evidence type="ECO:0000313" key="2">
    <source>
        <dbReference type="Proteomes" id="UP000309788"/>
    </source>
</evidence>
<protein>
    <submittedName>
        <fullName evidence="1">Uncharacterized protein</fullName>
    </submittedName>
</protein>
<name>A0A5R9KMK6_9BACT</name>
<dbReference type="Proteomes" id="UP000309788">
    <property type="component" value="Unassembled WGS sequence"/>
</dbReference>
<keyword evidence="2" id="KW-1185">Reference proteome</keyword>